<protein>
    <submittedName>
        <fullName evidence="1">Uncharacterized protein</fullName>
    </submittedName>
</protein>
<sequence>MEILVYKNFFIFVFARRRADVVVSLGNDEGELISSEEKAAASKARDLVVSRADVVGGELISSEEKAADLGISSEEKAADLVGIGNVGEMSGFGEIFEVTS</sequence>
<proteinExistence type="predicted"/>
<evidence type="ECO:0000313" key="2">
    <source>
        <dbReference type="Proteomes" id="UP000243459"/>
    </source>
</evidence>
<dbReference type="Proteomes" id="UP000243459">
    <property type="component" value="Chromosome 10"/>
</dbReference>
<dbReference type="AlphaFoldDB" id="A0A5P1E5G3"/>
<evidence type="ECO:0000313" key="1">
    <source>
        <dbReference type="EMBL" id="ONK57213.1"/>
    </source>
</evidence>
<accession>A0A5P1E5G3</accession>
<reference evidence="2" key="1">
    <citation type="journal article" date="2017" name="Nat. Commun.">
        <title>The asparagus genome sheds light on the origin and evolution of a young Y chromosome.</title>
        <authorList>
            <person name="Harkess A."/>
            <person name="Zhou J."/>
            <person name="Xu C."/>
            <person name="Bowers J.E."/>
            <person name="Van der Hulst R."/>
            <person name="Ayyampalayam S."/>
            <person name="Mercati F."/>
            <person name="Riccardi P."/>
            <person name="McKain M.R."/>
            <person name="Kakrana A."/>
            <person name="Tang H."/>
            <person name="Ray J."/>
            <person name="Groenendijk J."/>
            <person name="Arikit S."/>
            <person name="Mathioni S.M."/>
            <person name="Nakano M."/>
            <person name="Shan H."/>
            <person name="Telgmann-Rauber A."/>
            <person name="Kanno A."/>
            <person name="Yue Z."/>
            <person name="Chen H."/>
            <person name="Li W."/>
            <person name="Chen Y."/>
            <person name="Xu X."/>
            <person name="Zhang Y."/>
            <person name="Luo S."/>
            <person name="Chen H."/>
            <person name="Gao J."/>
            <person name="Mao Z."/>
            <person name="Pires J.C."/>
            <person name="Luo M."/>
            <person name="Kudrna D."/>
            <person name="Wing R.A."/>
            <person name="Meyers B.C."/>
            <person name="Yi K."/>
            <person name="Kong H."/>
            <person name="Lavrijsen P."/>
            <person name="Sunseri F."/>
            <person name="Falavigna A."/>
            <person name="Ye Y."/>
            <person name="Leebens-Mack J.H."/>
            <person name="Chen G."/>
        </authorList>
    </citation>
    <scope>NUCLEOTIDE SEQUENCE [LARGE SCALE GENOMIC DNA]</scope>
    <source>
        <strain evidence="2">cv. DH0086</strain>
    </source>
</reference>
<organism evidence="1 2">
    <name type="scientific">Asparagus officinalis</name>
    <name type="common">Garden asparagus</name>
    <dbReference type="NCBI Taxonomy" id="4686"/>
    <lineage>
        <taxon>Eukaryota</taxon>
        <taxon>Viridiplantae</taxon>
        <taxon>Streptophyta</taxon>
        <taxon>Embryophyta</taxon>
        <taxon>Tracheophyta</taxon>
        <taxon>Spermatophyta</taxon>
        <taxon>Magnoliopsida</taxon>
        <taxon>Liliopsida</taxon>
        <taxon>Asparagales</taxon>
        <taxon>Asparagaceae</taxon>
        <taxon>Asparagoideae</taxon>
        <taxon>Asparagus</taxon>
    </lineage>
</organism>
<gene>
    <name evidence="1" type="ORF">A4U43_C10F17760</name>
</gene>
<dbReference type="Gramene" id="ONK57213">
    <property type="protein sequence ID" value="ONK57213"/>
    <property type="gene ID" value="A4U43_C10F17760"/>
</dbReference>
<dbReference type="EMBL" id="CM007390">
    <property type="protein sequence ID" value="ONK57213.1"/>
    <property type="molecule type" value="Genomic_DNA"/>
</dbReference>
<keyword evidence="2" id="KW-1185">Reference proteome</keyword>
<name>A0A5P1E5G3_ASPOF</name>